<dbReference type="PANTHER" id="PTHR36834:SF1">
    <property type="entry name" value="INTEGRAL MEMBRANE PROTEIN"/>
    <property type="match status" value="1"/>
</dbReference>
<feature type="domain" description="VanZ-like" evidence="2">
    <location>
        <begin position="49"/>
        <end position="164"/>
    </location>
</feature>
<dbReference type="RefSeq" id="WP_089298378.1">
    <property type="nucleotide sequence ID" value="NZ_BOMU01000107.1"/>
</dbReference>
<evidence type="ECO:0000256" key="1">
    <source>
        <dbReference type="SAM" id="Phobius"/>
    </source>
</evidence>
<feature type="transmembrane region" description="Helical" evidence="1">
    <location>
        <begin position="41"/>
        <end position="65"/>
    </location>
</feature>
<dbReference type="InterPro" id="IPR053150">
    <property type="entry name" value="Teicoplanin_resist-assoc"/>
</dbReference>
<dbReference type="Pfam" id="PF04892">
    <property type="entry name" value="VanZ"/>
    <property type="match status" value="1"/>
</dbReference>
<organism evidence="3 4">
    <name type="scientific">Actinoplanes regularis</name>
    <dbReference type="NCBI Taxonomy" id="52697"/>
    <lineage>
        <taxon>Bacteria</taxon>
        <taxon>Bacillati</taxon>
        <taxon>Actinomycetota</taxon>
        <taxon>Actinomycetes</taxon>
        <taxon>Micromonosporales</taxon>
        <taxon>Micromonosporaceae</taxon>
        <taxon>Actinoplanes</taxon>
    </lineage>
</organism>
<proteinExistence type="predicted"/>
<dbReference type="EMBL" id="FZNR01000027">
    <property type="protein sequence ID" value="SNS87643.1"/>
    <property type="molecule type" value="Genomic_DNA"/>
</dbReference>
<protein>
    <submittedName>
        <fullName evidence="3">Glycopeptide antibiotics resistance protein</fullName>
    </submittedName>
</protein>
<dbReference type="InterPro" id="IPR006976">
    <property type="entry name" value="VanZ-like"/>
</dbReference>
<feature type="transmembrane region" description="Helical" evidence="1">
    <location>
        <begin position="90"/>
        <end position="108"/>
    </location>
</feature>
<feature type="transmembrane region" description="Helical" evidence="1">
    <location>
        <begin position="120"/>
        <end position="140"/>
    </location>
</feature>
<sequence length="187" mass="20966">MRAEQLEVPALPVLLPLGGVLMVVSYLWLRRRGRLTTRRLVAAWLLSWYAVAVLGATMLPMHLAWGPEAGPPETYRILLVPTLSMRRRDFVLNTMMTLPLAALLHLNFGITGKLRVVRIGFLLSLGIEVTQFVMILTVHGNRWSDVNDLLSNTIGTIFGYVAWQRLMRSERFRGAVTDADPATVRSG</sequence>
<evidence type="ECO:0000259" key="2">
    <source>
        <dbReference type="Pfam" id="PF04892"/>
    </source>
</evidence>
<keyword evidence="1" id="KW-0812">Transmembrane</keyword>
<keyword evidence="1" id="KW-0472">Membrane</keyword>
<name>A0A239I3J1_9ACTN</name>
<reference evidence="3 4" key="1">
    <citation type="submission" date="2017-06" db="EMBL/GenBank/DDBJ databases">
        <authorList>
            <person name="Kim H.J."/>
            <person name="Triplett B.A."/>
        </authorList>
    </citation>
    <scope>NUCLEOTIDE SEQUENCE [LARGE SCALE GENOMIC DNA]</scope>
    <source>
        <strain evidence="3 4">DSM 43151</strain>
    </source>
</reference>
<dbReference type="OrthoDB" id="3296153at2"/>
<evidence type="ECO:0000313" key="3">
    <source>
        <dbReference type="EMBL" id="SNS87643.1"/>
    </source>
</evidence>
<keyword evidence="4" id="KW-1185">Reference proteome</keyword>
<evidence type="ECO:0000313" key="4">
    <source>
        <dbReference type="Proteomes" id="UP000198415"/>
    </source>
</evidence>
<dbReference type="Proteomes" id="UP000198415">
    <property type="component" value="Unassembled WGS sequence"/>
</dbReference>
<accession>A0A239I3J1</accession>
<dbReference type="PANTHER" id="PTHR36834">
    <property type="entry name" value="MEMBRANE PROTEIN-RELATED"/>
    <property type="match status" value="1"/>
</dbReference>
<gene>
    <name evidence="3" type="ORF">SAMN06264365_12712</name>
</gene>
<keyword evidence="1" id="KW-1133">Transmembrane helix</keyword>
<feature type="transmembrane region" description="Helical" evidence="1">
    <location>
        <begin position="12"/>
        <end position="29"/>
    </location>
</feature>
<dbReference type="AlphaFoldDB" id="A0A239I3J1"/>